<reference evidence="2" key="1">
    <citation type="submission" date="2016-10" db="EMBL/GenBank/DDBJ databases">
        <authorList>
            <person name="Varghese N."/>
            <person name="Submissions S."/>
        </authorList>
    </citation>
    <scope>NUCLEOTIDE SEQUENCE [LARGE SCALE GENOMIC DNA]</scope>
    <source>
        <strain evidence="2">LMG 26031</strain>
    </source>
</reference>
<evidence type="ECO:0000313" key="1">
    <source>
        <dbReference type="EMBL" id="SEK07299.1"/>
    </source>
</evidence>
<evidence type="ECO:0000313" key="2">
    <source>
        <dbReference type="Proteomes" id="UP000198866"/>
    </source>
</evidence>
<gene>
    <name evidence="1" type="ORF">SAMN05192539_103833</name>
</gene>
<dbReference type="AlphaFoldDB" id="A0A1H7DZV4"/>
<keyword evidence="2" id="KW-1185">Reference proteome</keyword>
<name>A0A1H7DZV4_9BURK</name>
<dbReference type="Proteomes" id="UP000198866">
    <property type="component" value="Unassembled WGS sequence"/>
</dbReference>
<protein>
    <submittedName>
        <fullName evidence="1">Uncharacterized protein</fullName>
    </submittedName>
</protein>
<sequence>MLNQVFSRGFGVSHTEFRSKRLVAIRYRFCDCCVLVPDGLALANDLMHGPHNTPQMNPMETRILNYQWIPGRRIDSRVECHVSLNHRFDVATFRRLAAVSNQRLV</sequence>
<organism evidence="1 2">
    <name type="scientific">Paraburkholderia diazotrophica</name>
    <dbReference type="NCBI Taxonomy" id="667676"/>
    <lineage>
        <taxon>Bacteria</taxon>
        <taxon>Pseudomonadati</taxon>
        <taxon>Pseudomonadota</taxon>
        <taxon>Betaproteobacteria</taxon>
        <taxon>Burkholderiales</taxon>
        <taxon>Burkholderiaceae</taxon>
        <taxon>Paraburkholderia</taxon>
    </lineage>
</organism>
<dbReference type="EMBL" id="FNYE01000038">
    <property type="protein sequence ID" value="SEK07299.1"/>
    <property type="molecule type" value="Genomic_DNA"/>
</dbReference>
<proteinExistence type="predicted"/>
<accession>A0A1H7DZV4</accession>